<evidence type="ECO:0000256" key="7">
    <source>
        <dbReference type="PROSITE-ProRule" id="PRU10141"/>
    </source>
</evidence>
<feature type="compositionally biased region" description="Polar residues" evidence="8">
    <location>
        <begin position="595"/>
        <end position="605"/>
    </location>
</feature>
<keyword evidence="5" id="KW-0418">Kinase</keyword>
<dbReference type="PROSITE" id="PS50011">
    <property type="entry name" value="PROTEIN_KINASE_DOM"/>
    <property type="match status" value="1"/>
</dbReference>
<dbReference type="PANTHER" id="PTHR48016">
    <property type="entry name" value="MAP KINASE KINASE KINASE SSK2-RELATED-RELATED"/>
    <property type="match status" value="1"/>
</dbReference>
<dbReference type="PROSITE" id="PS00107">
    <property type="entry name" value="PROTEIN_KINASE_ATP"/>
    <property type="match status" value="1"/>
</dbReference>
<sequence>MRRHHPTLYSHPEHDSSKDEDDDDIGSPWQDHMSETHRYPSPPPPISTNNSNKARSSGKSRITGYHPPQLPPPGPSGKYPDLYSQFVRRYRSKDVRLQGDDYSDPRNDPDIHYIQHGVEHFADGGDASEEEDLQSFALGADWGIPPPTSDVNEVQPVTEQDRERIEWQTLLSSVLSGEVLKSEKTRIAVALDSQGDEHNNLHINIWMGIRARFHGRTVEEEKRKLEEKRIRIVDAVIEEIMNFRVARDEADNSKLAARSALDQVNGVLRRLEVAQSLYPNLKAFYNDKPVAAEGIFQARCDTLNTWSTVLVTLQHHFDLLRRWTGSDTLDVTQPNTSHEVPIAPSRNPSDSIAEFADGTSFVERLLKEESMMRTFEKGFLVTVHAFLGTVRDAQVNLASHFEEINLPTFESYLMPLISFPTKLAQAGLRLRLDYIQKLKEPDTIIIEQMIEDLKLSIGLACALKRQLEAFLAPDPNGNWNLPQCLSDEYDTTILEALTYFFRLLSWKLKSNVKGMQFKETEVLESHWATYNDVSLTAGGSSLVSENLCSLTYKLMVRVTNYFETQVKVPLSDKTNGDSGEGHPVKSKGSKKDRSPQGQKMSDSQVQSWYNKILDSVRLRYRKLQRFARALTQRFTNSAEYSIDDVPLDQLINLLVMSDHVLIYTQSLEEEGTYVIASGSLADRPDYVRRILTEAFHVEEISNDDGTRIMGIDYLASDSDAAGYLLLLTPENQFIWHGKVVLLSLPRLQLDTQEGHIRLIADGPQRRLAFAKQIFKECLEIVDEDEEMIGSLELHCLIETQAHLPSVNRELRKITRATTRLTESIVDSVHHVRKILSNVPNSQDLLGNWYFFASEHGQHGHKFMEPTSITRFNRLLVKLAISWVTFICDDCDPTDRKTFKWAVNALEFTLQRTKRNILKIPDEQFEMLRQRVASCMTLLISHFDILGARSNLEARMEKEKQESLLRSNLAGGQTNDDDFPVNRVAGNQIWMDASTRNYWDRISQSLRELEESKSSTVTQHKGRVLDDEKPEDRSLVFLASSSSNISIRWQQGRFIGAGAFGSVYLAMNLDSGSLMAVKEIKFQELSGLPNLYAQIKDELSVMEMLHHPNVVEYYGIEVHRDKVYIFEEYCQGGSLASLLEHGRIEDERILQIYTMQMLDGVAYLHAQGIVHRDIKPDNILLDGNGVIKYVDFGAAKVLAKNQKTMQRSRRVVDDSGSGFPNFGGLPVLSNGLTGTPMYMSPEIIKNDKRGRYGATDIWSLGCVVLECATGKKPWSNLDNEWAIMFHIGVATQHPPLPEPGQLSPTGIDFITQCLVIDPMKRPTAVEQISHRWMLDVQEALLNYDEGDVTSPRPSGPVEEAFEHTNVTRQARAAQREEIQQIQAPTPRLPSFDSTPG</sequence>
<evidence type="ECO:0000256" key="8">
    <source>
        <dbReference type="SAM" id="MobiDB-lite"/>
    </source>
</evidence>
<keyword evidence="11" id="KW-1185">Reference proteome</keyword>
<dbReference type="GO" id="GO:0004674">
    <property type="term" value="F:protein serine/threonine kinase activity"/>
    <property type="evidence" value="ECO:0007669"/>
    <property type="project" value="UniProtKB-KW"/>
</dbReference>
<dbReference type="InterPro" id="IPR011009">
    <property type="entry name" value="Kinase-like_dom_sf"/>
</dbReference>
<keyword evidence="2" id="KW-0723">Serine/threonine-protein kinase</keyword>
<dbReference type="EMBL" id="SDEE01000031">
    <property type="protein sequence ID" value="RXW23840.1"/>
    <property type="molecule type" value="Genomic_DNA"/>
</dbReference>
<dbReference type="OrthoDB" id="1043025at2759"/>
<accession>A0A4Q2DTJ7</accession>
<dbReference type="Gene3D" id="1.10.510.10">
    <property type="entry name" value="Transferase(Phosphotransferase) domain 1"/>
    <property type="match status" value="1"/>
</dbReference>
<evidence type="ECO:0000259" key="9">
    <source>
        <dbReference type="PROSITE" id="PS50011"/>
    </source>
</evidence>
<name>A0A4Q2DTJ7_9AGAR</name>
<reference evidence="10 11" key="1">
    <citation type="submission" date="2019-01" db="EMBL/GenBank/DDBJ databases">
        <title>Draft genome sequence of Psathyrella aberdarensis IHI B618.</title>
        <authorList>
            <person name="Buettner E."/>
            <person name="Kellner H."/>
        </authorList>
    </citation>
    <scope>NUCLEOTIDE SEQUENCE [LARGE SCALE GENOMIC DNA]</scope>
    <source>
        <strain evidence="10 11">IHI B618</strain>
    </source>
</reference>
<dbReference type="Pfam" id="PF00069">
    <property type="entry name" value="Pkinase"/>
    <property type="match status" value="1"/>
</dbReference>
<feature type="domain" description="Protein kinase" evidence="9">
    <location>
        <begin position="1048"/>
        <end position="1332"/>
    </location>
</feature>
<feature type="compositionally biased region" description="Basic and acidic residues" evidence="8">
    <location>
        <begin position="579"/>
        <end position="594"/>
    </location>
</feature>
<keyword evidence="6 7" id="KW-0067">ATP-binding</keyword>
<dbReference type="GO" id="GO:0038066">
    <property type="term" value="P:p38MAPK cascade"/>
    <property type="evidence" value="ECO:0007669"/>
    <property type="project" value="TreeGrafter"/>
</dbReference>
<comment type="caution">
    <text evidence="10">The sequence shown here is derived from an EMBL/GenBank/DDBJ whole genome shotgun (WGS) entry which is preliminary data.</text>
</comment>
<evidence type="ECO:0000313" key="10">
    <source>
        <dbReference type="EMBL" id="RXW23840.1"/>
    </source>
</evidence>
<evidence type="ECO:0000256" key="6">
    <source>
        <dbReference type="ARBA" id="ARBA00022840"/>
    </source>
</evidence>
<evidence type="ECO:0000313" key="11">
    <source>
        <dbReference type="Proteomes" id="UP000290288"/>
    </source>
</evidence>
<dbReference type="InterPro" id="IPR000719">
    <property type="entry name" value="Prot_kinase_dom"/>
</dbReference>
<evidence type="ECO:0000256" key="2">
    <source>
        <dbReference type="ARBA" id="ARBA00022527"/>
    </source>
</evidence>
<comment type="similarity">
    <text evidence="1">Belongs to the protein kinase superfamily. STE Ser/Thr protein kinase family. MAP kinase kinase kinase subfamily.</text>
</comment>
<evidence type="ECO:0000256" key="4">
    <source>
        <dbReference type="ARBA" id="ARBA00022741"/>
    </source>
</evidence>
<dbReference type="SUPFAM" id="SSF56112">
    <property type="entry name" value="Protein kinase-like (PK-like)"/>
    <property type="match status" value="1"/>
</dbReference>
<dbReference type="PROSITE" id="PS00108">
    <property type="entry name" value="PROTEIN_KINASE_ST"/>
    <property type="match status" value="1"/>
</dbReference>
<dbReference type="PANTHER" id="PTHR48016:SF32">
    <property type="entry name" value="MITOGEN-ACTIVATED PROTEIN KINASE KINASE KINASE 4"/>
    <property type="match status" value="1"/>
</dbReference>
<evidence type="ECO:0000256" key="5">
    <source>
        <dbReference type="ARBA" id="ARBA00022777"/>
    </source>
</evidence>
<dbReference type="GO" id="GO:0005524">
    <property type="term" value="F:ATP binding"/>
    <property type="evidence" value="ECO:0007669"/>
    <property type="project" value="UniProtKB-UniRule"/>
</dbReference>
<protein>
    <recommendedName>
        <fullName evidence="9">Protein kinase domain-containing protein</fullName>
    </recommendedName>
</protein>
<evidence type="ECO:0000256" key="3">
    <source>
        <dbReference type="ARBA" id="ARBA00022679"/>
    </source>
</evidence>
<proteinExistence type="inferred from homology"/>
<gene>
    <name evidence="10" type="ORF">EST38_g2004</name>
</gene>
<dbReference type="Proteomes" id="UP000290288">
    <property type="component" value="Unassembled WGS sequence"/>
</dbReference>
<keyword evidence="3" id="KW-0808">Transferase</keyword>
<dbReference type="InterPro" id="IPR008271">
    <property type="entry name" value="Ser/Thr_kinase_AS"/>
</dbReference>
<dbReference type="STRING" id="2316362.A0A4Q2DTJ7"/>
<dbReference type="CDD" id="cd06626">
    <property type="entry name" value="STKc_MEKK4"/>
    <property type="match status" value="1"/>
</dbReference>
<dbReference type="InterPro" id="IPR050538">
    <property type="entry name" value="MAP_kinase_kinase_kinase"/>
</dbReference>
<feature type="region of interest" description="Disordered" evidence="8">
    <location>
        <begin position="1"/>
        <end position="81"/>
    </location>
</feature>
<feature type="binding site" evidence="7">
    <location>
        <position position="1077"/>
    </location>
    <ligand>
        <name>ATP</name>
        <dbReference type="ChEBI" id="CHEBI:30616"/>
    </ligand>
</feature>
<evidence type="ECO:0000256" key="1">
    <source>
        <dbReference type="ARBA" id="ARBA00006529"/>
    </source>
</evidence>
<feature type="region of interest" description="Disordered" evidence="8">
    <location>
        <begin position="1346"/>
        <end position="1395"/>
    </location>
</feature>
<feature type="region of interest" description="Disordered" evidence="8">
    <location>
        <begin position="572"/>
        <end position="605"/>
    </location>
</feature>
<dbReference type="SMART" id="SM00220">
    <property type="entry name" value="S_TKc"/>
    <property type="match status" value="1"/>
</dbReference>
<dbReference type="InterPro" id="IPR017441">
    <property type="entry name" value="Protein_kinase_ATP_BS"/>
</dbReference>
<organism evidence="10 11">
    <name type="scientific">Candolleomyces aberdarensis</name>
    <dbReference type="NCBI Taxonomy" id="2316362"/>
    <lineage>
        <taxon>Eukaryota</taxon>
        <taxon>Fungi</taxon>
        <taxon>Dikarya</taxon>
        <taxon>Basidiomycota</taxon>
        <taxon>Agaricomycotina</taxon>
        <taxon>Agaricomycetes</taxon>
        <taxon>Agaricomycetidae</taxon>
        <taxon>Agaricales</taxon>
        <taxon>Agaricineae</taxon>
        <taxon>Psathyrellaceae</taxon>
        <taxon>Candolleomyces</taxon>
    </lineage>
</organism>
<keyword evidence="4 7" id="KW-0547">Nucleotide-binding</keyword>